<keyword evidence="4" id="KW-0186">Copper</keyword>
<dbReference type="InterPro" id="IPR011706">
    <property type="entry name" value="Cu-oxidase_C"/>
</dbReference>
<reference evidence="11" key="1">
    <citation type="submission" date="2014-06" db="EMBL/GenBank/DDBJ databases">
        <authorList>
            <person name="Berkman J.Paul."/>
        </authorList>
    </citation>
    <scope>NUCLEOTIDE SEQUENCE [LARGE SCALE GENOMIC DNA]</scope>
</reference>
<dbReference type="InterPro" id="IPR008972">
    <property type="entry name" value="Cupredoxin"/>
</dbReference>
<evidence type="ECO:0000259" key="10">
    <source>
        <dbReference type="Pfam" id="PF07732"/>
    </source>
</evidence>
<dbReference type="STRING" id="49012.A0A0F7RZN8"/>
<feature type="compositionally biased region" description="Polar residues" evidence="6">
    <location>
        <begin position="23"/>
        <end position="42"/>
    </location>
</feature>
<dbReference type="FunFam" id="2.60.40.420:FF:000045">
    <property type="entry name" value="Laccase 2"/>
    <property type="match status" value="1"/>
</dbReference>
<feature type="domain" description="Plastocyanin-like" evidence="10">
    <location>
        <begin position="148"/>
        <end position="256"/>
    </location>
</feature>
<evidence type="ECO:0000313" key="13">
    <source>
        <dbReference type="Proteomes" id="UP000242770"/>
    </source>
</evidence>
<keyword evidence="13" id="KW-1185">Reference proteome</keyword>
<dbReference type="Pfam" id="PF07732">
    <property type="entry name" value="Cu-oxidase_3"/>
    <property type="match status" value="1"/>
</dbReference>
<organism evidence="11 13">
    <name type="scientific">Sporisorium scitamineum</name>
    <dbReference type="NCBI Taxonomy" id="49012"/>
    <lineage>
        <taxon>Eukaryota</taxon>
        <taxon>Fungi</taxon>
        <taxon>Dikarya</taxon>
        <taxon>Basidiomycota</taxon>
        <taxon>Ustilaginomycotina</taxon>
        <taxon>Ustilaginomycetes</taxon>
        <taxon>Ustilaginales</taxon>
        <taxon>Ustilaginaceae</taxon>
        <taxon>Sporisorium</taxon>
    </lineage>
</organism>
<keyword evidence="3" id="KW-0560">Oxidoreductase</keyword>
<reference evidence="12" key="2">
    <citation type="submission" date="2014-06" db="EMBL/GenBank/DDBJ databases">
        <authorList>
            <person name="Ju J."/>
            <person name="Zhang J."/>
        </authorList>
    </citation>
    <scope>NUCLEOTIDE SEQUENCE</scope>
    <source>
        <strain evidence="12">SscI8</strain>
    </source>
</reference>
<dbReference type="PANTHER" id="PTHR11709:SF414">
    <property type="entry name" value="ADR239WP"/>
    <property type="match status" value="1"/>
</dbReference>
<keyword evidence="2" id="KW-0479">Metal-binding</keyword>
<keyword evidence="7" id="KW-1133">Transmembrane helix</keyword>
<proteinExistence type="inferred from homology"/>
<dbReference type="CDD" id="cd13910">
    <property type="entry name" value="CuRO_3_MCO_like_4"/>
    <property type="match status" value="1"/>
</dbReference>
<dbReference type="Proteomes" id="UP000242770">
    <property type="component" value="Unassembled WGS sequence"/>
</dbReference>
<dbReference type="EMBL" id="LK056662">
    <property type="protein sequence ID" value="CDU22906.1"/>
    <property type="molecule type" value="Genomic_DNA"/>
</dbReference>
<feature type="domain" description="Plastocyanin-like" evidence="9">
    <location>
        <begin position="558"/>
        <end position="671"/>
    </location>
</feature>
<dbReference type="EMBL" id="CCFA01002045">
    <property type="protein sequence ID" value="CDS00127.1"/>
    <property type="molecule type" value="Genomic_DNA"/>
</dbReference>
<evidence type="ECO:0000256" key="5">
    <source>
        <dbReference type="ARBA" id="ARBA00023180"/>
    </source>
</evidence>
<evidence type="ECO:0000259" key="9">
    <source>
        <dbReference type="Pfam" id="PF07731"/>
    </source>
</evidence>
<dbReference type="PANTHER" id="PTHR11709">
    <property type="entry name" value="MULTI-COPPER OXIDASE"/>
    <property type="match status" value="1"/>
</dbReference>
<protein>
    <submittedName>
        <fullName evidence="12">Related to cell surface ferroxidase</fullName>
    </submittedName>
</protein>
<evidence type="ECO:0000256" key="3">
    <source>
        <dbReference type="ARBA" id="ARBA00023002"/>
    </source>
</evidence>
<keyword evidence="7" id="KW-0472">Membrane</keyword>
<dbReference type="Pfam" id="PF07731">
    <property type="entry name" value="Cu-oxidase_2"/>
    <property type="match status" value="1"/>
</dbReference>
<evidence type="ECO:0000256" key="1">
    <source>
        <dbReference type="ARBA" id="ARBA00010609"/>
    </source>
</evidence>
<dbReference type="SUPFAM" id="SSF49503">
    <property type="entry name" value="Cupredoxins"/>
    <property type="match status" value="3"/>
</dbReference>
<evidence type="ECO:0000313" key="11">
    <source>
        <dbReference type="EMBL" id="CDS00127.1"/>
    </source>
</evidence>
<sequence length="709" mass="77153">MESSTAINQPSRQPAPTMEKNESQSSSKSLVISENEAQNSDSKAVDLPPRKKWRPAALVAVLVAFVCVAALALGLGLGLGLKHRHKSQANAASSNTSAIVPGATALNLAFIPREKLVDPSQLALNPTWDRHAPPQDRVYNWTLTQVLSNPAGTTKPMRLVNGLFPGPTVEGNIGDRIIVHIHNEMPVPTTIHWHGQYQRGSNEMDGSAGITECGIAPGTSFTYNWTVQQSGTYWWHSHYGPTYADGLFGPLILHGDDEKFRMINANNATTAQNNITTATTTNGTTVRTDYDRDLVFVLNDAYQADSFSVAAIARSKSGPPGGDQGSEPVPDYAMINGLGFSNCALAPSGTVCISDDPAGKAAYNFTVPANKRIRMRVINAGSLATFRFSVDGHNMTVIEADGTEVEPVVVQSLIVMVAQRYSAIIETDRPVGAYAVRAEVLDDMFPYENPFLVMDQYAIMRYEGVAASTQPISNPVNTTLVSVTETLSTSQLVPITRIDAPASNMTAKLVVNFGLDAYSNWHAFFNQTTFTSEMAPQASLMKAYTFETTQHASSNSSVGAYYNDPDEMIVANTEVVVMDVIISNLDEGEHPFHLHGFTPFLVGAGAGNFQGPANFSQARVNPMRRDVFSVPPFSWIAFRFVADNTGVWPFHCHLMPHMAVGLLMQFQVLPDKIPTLPVTEQFYSQCSAVYSWVQQNQNLLMSTGNPDNM</sequence>
<dbReference type="CDD" id="cd13886">
    <property type="entry name" value="CuRO_2_MCO_like_1"/>
    <property type="match status" value="1"/>
</dbReference>
<dbReference type="Gene3D" id="2.60.40.420">
    <property type="entry name" value="Cupredoxins - blue copper proteins"/>
    <property type="match status" value="3"/>
</dbReference>
<dbReference type="InterPro" id="IPR001117">
    <property type="entry name" value="Cu-oxidase_2nd"/>
</dbReference>
<gene>
    <name evidence="11" type="primary">SSCI36180.1</name>
    <name evidence="12" type="ORF">SPSC_01536</name>
</gene>
<accession>A0A0F7RZN8</accession>
<dbReference type="AlphaFoldDB" id="A0A0F7RZN8"/>
<dbReference type="InterPro" id="IPR011707">
    <property type="entry name" value="Cu-oxidase-like_N"/>
</dbReference>
<feature type="region of interest" description="Disordered" evidence="6">
    <location>
        <begin position="1"/>
        <end position="48"/>
    </location>
</feature>
<dbReference type="GO" id="GO:0016491">
    <property type="term" value="F:oxidoreductase activity"/>
    <property type="evidence" value="ECO:0007669"/>
    <property type="project" value="UniProtKB-KW"/>
</dbReference>
<dbReference type="InterPro" id="IPR045087">
    <property type="entry name" value="Cu-oxidase_fam"/>
</dbReference>
<reference evidence="13" key="3">
    <citation type="submission" date="2014-06" db="EMBL/GenBank/DDBJ databases">
        <authorList>
            <person name="Berkman P.J."/>
        </authorList>
    </citation>
    <scope>NUCLEOTIDE SEQUENCE [LARGE SCALE GENOMIC DNA]</scope>
</reference>
<comment type="similarity">
    <text evidence="1">Belongs to the multicopper oxidase family.</text>
</comment>
<feature type="domain" description="Plastocyanin-like" evidence="8">
    <location>
        <begin position="293"/>
        <end position="464"/>
    </location>
</feature>
<dbReference type="PROSITE" id="PS00079">
    <property type="entry name" value="MULTICOPPER_OXIDASE1"/>
    <property type="match status" value="2"/>
</dbReference>
<dbReference type="OrthoDB" id="2121828at2759"/>
<feature type="transmembrane region" description="Helical" evidence="7">
    <location>
        <begin position="57"/>
        <end position="81"/>
    </location>
</feature>
<evidence type="ECO:0000256" key="7">
    <source>
        <dbReference type="SAM" id="Phobius"/>
    </source>
</evidence>
<dbReference type="PROSITE" id="PS00080">
    <property type="entry name" value="MULTICOPPER_OXIDASE2"/>
    <property type="match status" value="1"/>
</dbReference>
<evidence type="ECO:0000256" key="6">
    <source>
        <dbReference type="SAM" id="MobiDB-lite"/>
    </source>
</evidence>
<dbReference type="InterPro" id="IPR002355">
    <property type="entry name" value="Cu_oxidase_Cu_BS"/>
</dbReference>
<keyword evidence="5" id="KW-0325">Glycoprotein</keyword>
<name>A0A0F7RZN8_9BASI</name>
<evidence type="ECO:0000313" key="12">
    <source>
        <dbReference type="EMBL" id="CDU22906.1"/>
    </source>
</evidence>
<evidence type="ECO:0000256" key="4">
    <source>
        <dbReference type="ARBA" id="ARBA00023008"/>
    </source>
</evidence>
<evidence type="ECO:0000259" key="8">
    <source>
        <dbReference type="Pfam" id="PF00394"/>
    </source>
</evidence>
<dbReference type="Pfam" id="PF00394">
    <property type="entry name" value="Cu-oxidase"/>
    <property type="match status" value="1"/>
</dbReference>
<feature type="compositionally biased region" description="Polar residues" evidence="6">
    <location>
        <begin position="1"/>
        <end position="14"/>
    </location>
</feature>
<dbReference type="GO" id="GO:0005507">
    <property type="term" value="F:copper ion binding"/>
    <property type="evidence" value="ECO:0007669"/>
    <property type="project" value="InterPro"/>
</dbReference>
<dbReference type="InterPro" id="IPR033138">
    <property type="entry name" value="Cu_oxidase_CS"/>
</dbReference>
<evidence type="ECO:0000256" key="2">
    <source>
        <dbReference type="ARBA" id="ARBA00022723"/>
    </source>
</evidence>
<keyword evidence="7" id="KW-0812">Transmembrane</keyword>
<dbReference type="CDD" id="cd13857">
    <property type="entry name" value="CuRO_1_Diphenol_Ox"/>
    <property type="match status" value="1"/>
</dbReference>